<evidence type="ECO:0000313" key="2">
    <source>
        <dbReference type="EMBL" id="GAP82976.1"/>
    </source>
</evidence>
<accession>A0A1S7UJ11</accession>
<organism evidence="2">
    <name type="scientific">Rosellinia necatrix</name>
    <name type="common">White root-rot fungus</name>
    <dbReference type="NCBI Taxonomy" id="77044"/>
    <lineage>
        <taxon>Eukaryota</taxon>
        <taxon>Fungi</taxon>
        <taxon>Dikarya</taxon>
        <taxon>Ascomycota</taxon>
        <taxon>Pezizomycotina</taxon>
        <taxon>Sordariomycetes</taxon>
        <taxon>Xylariomycetidae</taxon>
        <taxon>Xylariales</taxon>
        <taxon>Xylariaceae</taxon>
        <taxon>Rosellinia</taxon>
    </lineage>
</organism>
<keyword evidence="3" id="KW-1185">Reference proteome</keyword>
<dbReference type="AlphaFoldDB" id="A0A1S7UJ11"/>
<evidence type="ECO:0000256" key="1">
    <source>
        <dbReference type="SAM" id="MobiDB-lite"/>
    </source>
</evidence>
<gene>
    <name evidence="2" type="ORF">SAMD00023353_0105100</name>
</gene>
<reference evidence="2" key="1">
    <citation type="submission" date="2016-03" db="EMBL/GenBank/DDBJ databases">
        <title>Draft genome sequence of Rosellinia necatrix.</title>
        <authorList>
            <person name="Kanematsu S."/>
        </authorList>
    </citation>
    <scope>NUCLEOTIDE SEQUENCE [LARGE SCALE GENOMIC DNA]</scope>
    <source>
        <strain evidence="2">W97</strain>
    </source>
</reference>
<protein>
    <recommendedName>
        <fullName evidence="4">BTB domain-containing protein</fullName>
    </recommendedName>
</protein>
<dbReference type="Proteomes" id="UP000054516">
    <property type="component" value="Unassembled WGS sequence"/>
</dbReference>
<name>A0A1S7UJ11_ROSNE</name>
<feature type="region of interest" description="Disordered" evidence="1">
    <location>
        <begin position="1"/>
        <end position="22"/>
    </location>
</feature>
<sequence length="381" mass="42485">MSDNQAMQKQQHNGDAVTDQSSSIIIANGTNYVEPAVSGQRATTEVEAVQNVNQAAGALTEVENSEPVTQDEKEANESRALIPFVSVPAQQAPIVTTATNQGHLRSANVPARYYYLGTSYTFHQHDASRPPTGYHGNRVLPNTANLSEDDFKALNHDLFHFMAPRRMIMDGSRIVAAMVDGTRVLIHARVLRSSQLLFDAFHNGSPGAAMGCVMFPGVGVPEFKILLQVIYGARGPILGHQEYVGADYIKALCLANRFRCRPAVYNAVADCTRGYFSAFRNWPQVPSNGLTQNFHMKQIMDVNKAYRVYKTHVRSDGPRAFLNHSFGLLLWEFCPAPVFCLYSDRIDYDLVRHVSSVAMRQREDVSPFTLEETKLFTRPRI</sequence>
<proteinExistence type="predicted"/>
<evidence type="ECO:0008006" key="4">
    <source>
        <dbReference type="Google" id="ProtNLM"/>
    </source>
</evidence>
<dbReference type="EMBL" id="DF977446">
    <property type="protein sequence ID" value="GAP82976.1"/>
    <property type="molecule type" value="Genomic_DNA"/>
</dbReference>
<dbReference type="OrthoDB" id="4773741at2759"/>
<evidence type="ECO:0000313" key="3">
    <source>
        <dbReference type="Proteomes" id="UP000054516"/>
    </source>
</evidence>